<gene>
    <name evidence="2" type="ORF">AVDCRST_MAG24-835</name>
</gene>
<feature type="region of interest" description="Disordered" evidence="1">
    <location>
        <begin position="1"/>
        <end position="278"/>
    </location>
</feature>
<feature type="compositionally biased region" description="Basic and acidic residues" evidence="1">
    <location>
        <begin position="158"/>
        <end position="186"/>
    </location>
</feature>
<evidence type="ECO:0000313" key="2">
    <source>
        <dbReference type="EMBL" id="CAA9331559.1"/>
    </source>
</evidence>
<organism evidence="2">
    <name type="scientific">uncultured Nocardioidaceae bacterium</name>
    <dbReference type="NCBI Taxonomy" id="253824"/>
    <lineage>
        <taxon>Bacteria</taxon>
        <taxon>Bacillati</taxon>
        <taxon>Actinomycetota</taxon>
        <taxon>Actinomycetes</taxon>
        <taxon>Propionibacteriales</taxon>
        <taxon>Nocardioidaceae</taxon>
        <taxon>environmental samples</taxon>
    </lineage>
</organism>
<accession>A0A6J4LF54</accession>
<name>A0A6J4LF54_9ACTN</name>
<sequence>GNTPEPAERPGRVLRIPPQPARLPRPAAHRLHRRQGRGRHRAEDPGEGRGRPPPPERGPAQLPRALHARGERQQRRQPGRVLADLRLLPVRSGRGAQDPRGHDVHEPGPRLPAEHPRRDRHLRHRRAACRRGGRWRREADGRHADRQDRGHRRAVAGDGDRAVHDPRAAPDRSGDRPHRVRRDDVRHRARPRAGIRSRRPHGRPAAAGGRLHQGSGAAGPGPLGPAGRQGPRPGCGPAGPGLLVQHHLRRRPADPGHRHGFHPGLLPGLHGRRRKPVL</sequence>
<dbReference type="EMBL" id="CADCUF010000132">
    <property type="protein sequence ID" value="CAA9331559.1"/>
    <property type="molecule type" value="Genomic_DNA"/>
</dbReference>
<proteinExistence type="predicted"/>
<reference evidence="2" key="1">
    <citation type="submission" date="2020-02" db="EMBL/GenBank/DDBJ databases">
        <authorList>
            <person name="Meier V. D."/>
        </authorList>
    </citation>
    <scope>NUCLEOTIDE SEQUENCE</scope>
    <source>
        <strain evidence="2">AVDCRST_MAG24</strain>
    </source>
</reference>
<feature type="compositionally biased region" description="Basic and acidic residues" evidence="1">
    <location>
        <begin position="41"/>
        <end position="50"/>
    </location>
</feature>
<feature type="non-terminal residue" evidence="2">
    <location>
        <position position="1"/>
    </location>
</feature>
<feature type="compositionally biased region" description="Basic residues" evidence="1">
    <location>
        <begin position="118"/>
        <end position="134"/>
    </location>
</feature>
<feature type="compositionally biased region" description="Basic and acidic residues" evidence="1">
    <location>
        <begin position="1"/>
        <end position="11"/>
    </location>
</feature>
<dbReference type="AlphaFoldDB" id="A0A6J4LF54"/>
<feature type="compositionally biased region" description="Basic residues" evidence="1">
    <location>
        <begin position="187"/>
        <end position="202"/>
    </location>
</feature>
<feature type="non-terminal residue" evidence="2">
    <location>
        <position position="278"/>
    </location>
</feature>
<feature type="compositionally biased region" description="Basic and acidic residues" evidence="1">
    <location>
        <begin position="135"/>
        <end position="148"/>
    </location>
</feature>
<protein>
    <submittedName>
        <fullName evidence="2">Uncharacterized protein</fullName>
    </submittedName>
</protein>
<feature type="compositionally biased region" description="Basic and acidic residues" evidence="1">
    <location>
        <begin position="97"/>
        <end position="117"/>
    </location>
</feature>
<feature type="compositionally biased region" description="Basic residues" evidence="1">
    <location>
        <begin position="27"/>
        <end position="40"/>
    </location>
</feature>
<evidence type="ECO:0000256" key="1">
    <source>
        <dbReference type="SAM" id="MobiDB-lite"/>
    </source>
</evidence>